<evidence type="ECO:0008006" key="4">
    <source>
        <dbReference type="Google" id="ProtNLM"/>
    </source>
</evidence>
<feature type="transmembrane region" description="Helical" evidence="1">
    <location>
        <begin position="256"/>
        <end position="275"/>
    </location>
</feature>
<keyword evidence="1" id="KW-0472">Membrane</keyword>
<evidence type="ECO:0000256" key="1">
    <source>
        <dbReference type="SAM" id="Phobius"/>
    </source>
</evidence>
<feature type="transmembrane region" description="Helical" evidence="1">
    <location>
        <begin position="231"/>
        <end position="250"/>
    </location>
</feature>
<feature type="transmembrane region" description="Helical" evidence="1">
    <location>
        <begin position="287"/>
        <end position="320"/>
    </location>
</feature>
<feature type="transmembrane region" description="Helical" evidence="1">
    <location>
        <begin position="124"/>
        <end position="144"/>
    </location>
</feature>
<evidence type="ECO:0000313" key="2">
    <source>
        <dbReference type="EMBL" id="MDN0049064.1"/>
    </source>
</evidence>
<accession>A0ABT7X4T5</accession>
<dbReference type="EMBL" id="JAUEII010000011">
    <property type="protein sequence ID" value="MDN0049064.1"/>
    <property type="molecule type" value="Genomic_DNA"/>
</dbReference>
<gene>
    <name evidence="2" type="ORF">QVO10_06635</name>
</gene>
<comment type="caution">
    <text evidence="2">The sequence shown here is derived from an EMBL/GenBank/DDBJ whole genome shotgun (WGS) entry which is preliminary data.</text>
</comment>
<protein>
    <recommendedName>
        <fullName evidence="4">Transmembrane protein</fullName>
    </recommendedName>
</protein>
<organism evidence="2 3">
    <name type="scientific">Bacteroides gallinaceum</name>
    <dbReference type="NCBI Taxonomy" id="1462571"/>
    <lineage>
        <taxon>Bacteria</taxon>
        <taxon>Pseudomonadati</taxon>
        <taxon>Bacteroidota</taxon>
        <taxon>Bacteroidia</taxon>
        <taxon>Bacteroidales</taxon>
        <taxon>Bacteroidaceae</taxon>
        <taxon>Bacteroides</taxon>
    </lineage>
</organism>
<keyword evidence="1" id="KW-0812">Transmembrane</keyword>
<dbReference type="PROSITE" id="PS51257">
    <property type="entry name" value="PROKAR_LIPOPROTEIN"/>
    <property type="match status" value="1"/>
</dbReference>
<reference evidence="2" key="1">
    <citation type="submission" date="2023-06" db="EMBL/GenBank/DDBJ databases">
        <authorList>
            <person name="Zeman M."/>
            <person name="Kubasova T."/>
            <person name="Jahodarova E."/>
            <person name="Nykrynova M."/>
            <person name="Rychlik I."/>
        </authorList>
    </citation>
    <scope>NUCLEOTIDE SEQUENCE</scope>
    <source>
        <strain evidence="2">84_SSukc20</strain>
    </source>
</reference>
<feature type="transmembrane region" description="Helical" evidence="1">
    <location>
        <begin position="198"/>
        <end position="219"/>
    </location>
</feature>
<reference evidence="2" key="2">
    <citation type="submission" date="2024-05" db="EMBL/GenBank/DDBJ databases">
        <title>Identification and characterization of horizontal gene transfer across gut microbiota members of farm animals based on homology search.</title>
        <authorList>
            <person name="Schwarzerova J."/>
            <person name="Nykrynova M."/>
            <person name="Jureckova K."/>
            <person name="Cejkova D."/>
            <person name="Rychlik I."/>
        </authorList>
    </citation>
    <scope>NUCLEOTIDE SEQUENCE</scope>
    <source>
        <strain evidence="2">84_SSukc20</strain>
    </source>
</reference>
<evidence type="ECO:0000313" key="3">
    <source>
        <dbReference type="Proteomes" id="UP001167871"/>
    </source>
</evidence>
<keyword evidence="3" id="KW-1185">Reference proteome</keyword>
<sequence length="384" mass="44031">MRILSFIILVLSLLGLTSCYPTQEYGVKDEIVTKTKRLLGPGRDTIKVGDKLTIKKVFEIGSDICVKNARTGAWHIVDSKLLFNLDTGKSMYEDLQTKDRGNLWEERIPTLKIPEETLKTYERYMIIGAIVLLVLCVVGFFLLLRENINRTMLGVYYSLLSLVSLFTNVLFFIYSSCDTWGYYEYLFSPSVYGWGHTILYWIACFVLIGVNLFAYKAVIMLSEVWSGRNSCTGYAFLAVVVWAVVYLFSSNTLNDYFLWALYGIVALHLIALFIVNMKVKANVFEMFYIFFYFWICLLPVVLSTLTTIVLIPLLLFAFAIVRSVPSMFAEAFKIDDGKEKKVVGKPVFGEKTCQFCQFYEYGSCVKYLPEDKYDGKAYSCPFYS</sequence>
<dbReference type="RefSeq" id="WP_301639409.1">
    <property type="nucleotide sequence ID" value="NZ_JAUEII010000011.1"/>
</dbReference>
<keyword evidence="1" id="KW-1133">Transmembrane helix</keyword>
<proteinExistence type="predicted"/>
<dbReference type="Proteomes" id="UP001167871">
    <property type="component" value="Unassembled WGS sequence"/>
</dbReference>
<feature type="transmembrane region" description="Helical" evidence="1">
    <location>
        <begin position="156"/>
        <end position="174"/>
    </location>
</feature>
<name>A0ABT7X4T5_9BACE</name>